<dbReference type="SUPFAM" id="SSF51206">
    <property type="entry name" value="cAMP-binding domain-like"/>
    <property type="match status" value="1"/>
</dbReference>
<dbReference type="SMART" id="SM00100">
    <property type="entry name" value="cNMP"/>
    <property type="match status" value="1"/>
</dbReference>
<dbReference type="Proteomes" id="UP000001876">
    <property type="component" value="Unassembled WGS sequence"/>
</dbReference>
<organism evidence="4">
    <name type="scientific">Micromonas pusilla (strain CCMP1545)</name>
    <name type="common">Picoplanktonic green alga</name>
    <dbReference type="NCBI Taxonomy" id="564608"/>
    <lineage>
        <taxon>Eukaryota</taxon>
        <taxon>Viridiplantae</taxon>
        <taxon>Chlorophyta</taxon>
        <taxon>Mamiellophyceae</taxon>
        <taxon>Mamiellales</taxon>
        <taxon>Mamiellaceae</taxon>
        <taxon>Micromonas</taxon>
    </lineage>
</organism>
<name>C1MN56_MICPC</name>
<dbReference type="Pfam" id="PF00027">
    <property type="entry name" value="cNMP_binding"/>
    <property type="match status" value="1"/>
</dbReference>
<dbReference type="EMBL" id="GG663737">
    <property type="protein sequence ID" value="EEH59166.1"/>
    <property type="molecule type" value="Genomic_DNA"/>
</dbReference>
<dbReference type="KEGG" id="mpp:MICPUCDRAFT_56788"/>
<dbReference type="InterPro" id="IPR018490">
    <property type="entry name" value="cNMP-bd_dom_sf"/>
</dbReference>
<dbReference type="PROSITE" id="PS00888">
    <property type="entry name" value="CNMP_BINDING_1"/>
    <property type="match status" value="1"/>
</dbReference>
<feature type="region of interest" description="Disordered" evidence="1">
    <location>
        <begin position="202"/>
        <end position="243"/>
    </location>
</feature>
<reference evidence="3 4" key="1">
    <citation type="journal article" date="2009" name="Science">
        <title>Green evolution and dynamic adaptations revealed by genomes of the marine picoeukaryotes Micromonas.</title>
        <authorList>
            <person name="Worden A.Z."/>
            <person name="Lee J.H."/>
            <person name="Mock T."/>
            <person name="Rouze P."/>
            <person name="Simmons M.P."/>
            <person name="Aerts A.L."/>
            <person name="Allen A.E."/>
            <person name="Cuvelier M.L."/>
            <person name="Derelle E."/>
            <person name="Everett M.V."/>
            <person name="Foulon E."/>
            <person name="Grimwood J."/>
            <person name="Gundlach H."/>
            <person name="Henrissat B."/>
            <person name="Napoli C."/>
            <person name="McDonald S.M."/>
            <person name="Parker M.S."/>
            <person name="Rombauts S."/>
            <person name="Salamov A."/>
            <person name="Von Dassow P."/>
            <person name="Badger J.H."/>
            <person name="Coutinho P.M."/>
            <person name="Demir E."/>
            <person name="Dubchak I."/>
            <person name="Gentemann C."/>
            <person name="Eikrem W."/>
            <person name="Gready J.E."/>
            <person name="John U."/>
            <person name="Lanier W."/>
            <person name="Lindquist E.A."/>
            <person name="Lucas S."/>
            <person name="Mayer K.F."/>
            <person name="Moreau H."/>
            <person name="Not F."/>
            <person name="Otillar R."/>
            <person name="Panaud O."/>
            <person name="Pangilinan J."/>
            <person name="Paulsen I."/>
            <person name="Piegu B."/>
            <person name="Poliakov A."/>
            <person name="Robbens S."/>
            <person name="Schmutz J."/>
            <person name="Toulza E."/>
            <person name="Wyss T."/>
            <person name="Zelensky A."/>
            <person name="Zhou K."/>
            <person name="Armbrust E.V."/>
            <person name="Bhattacharya D."/>
            <person name="Goodenough U.W."/>
            <person name="Van de Peer Y."/>
            <person name="Grigoriev I.V."/>
        </authorList>
    </citation>
    <scope>NUCLEOTIDE SEQUENCE [LARGE SCALE GENOMIC DNA]</scope>
    <source>
        <strain evidence="3 4">CCMP1545</strain>
    </source>
</reference>
<evidence type="ECO:0000256" key="1">
    <source>
        <dbReference type="SAM" id="MobiDB-lite"/>
    </source>
</evidence>
<evidence type="ECO:0000313" key="4">
    <source>
        <dbReference type="Proteomes" id="UP000001876"/>
    </source>
</evidence>
<proteinExistence type="predicted"/>
<dbReference type="STRING" id="564608.C1MN56"/>
<dbReference type="Gene3D" id="2.60.120.10">
    <property type="entry name" value="Jelly Rolls"/>
    <property type="match status" value="1"/>
</dbReference>
<protein>
    <submittedName>
        <fullName evidence="3">Predicted protein</fullName>
    </submittedName>
</protein>
<feature type="compositionally biased region" description="Low complexity" evidence="1">
    <location>
        <begin position="202"/>
        <end position="216"/>
    </location>
</feature>
<dbReference type="InterPro" id="IPR014710">
    <property type="entry name" value="RmlC-like_jellyroll"/>
</dbReference>
<evidence type="ECO:0000313" key="3">
    <source>
        <dbReference type="EMBL" id="EEH59166.1"/>
    </source>
</evidence>
<sequence length="432" mass="46395">MPPADPHAADVEAIYLDKMRSLKPKYGYGGPVMRADPGIAHLDAAIASIAAKQNDILASNYRNSAELSELRAVVETLARSIAETNERVFNLRDQVLHPLTGALAEHGEKMTREFQHRSAVAVVHETAQIALPEIIDAVERRHEEQTAAREEMHREVLDALGGVEETVRELIDAQGRGGGDADANSNWKRALGASLSMKRRLSASLSQRSSSSRSLATMDGGDGRDTPGGASTPGGDETKITKKGMEAWPPRRWGEWTRDHVEVFRALSTADVASLFDAGHAECYAVDPGVAVISQGERGGSIFVVASGELEASTTTPDGERVALGTLRVGEVFGEMAAHSDDGARCATVRAMPNMIAKLPGAEKEEEGNEGDDGRCLVVEIRQAGLVPLMFEREALGAALEKLAVSRTKANAALAKRLKHVKAKAKKKSGWW</sequence>
<dbReference type="InterPro" id="IPR018488">
    <property type="entry name" value="cNMP-bd_CS"/>
</dbReference>
<gene>
    <name evidence="3" type="ORF">MICPUCDRAFT_56788</name>
</gene>
<keyword evidence="4" id="KW-1185">Reference proteome</keyword>
<dbReference type="RefSeq" id="XP_003057521.1">
    <property type="nucleotide sequence ID" value="XM_003057475.1"/>
</dbReference>
<dbReference type="InterPro" id="IPR000595">
    <property type="entry name" value="cNMP-bd_dom"/>
</dbReference>
<dbReference type="CDD" id="cd00038">
    <property type="entry name" value="CAP_ED"/>
    <property type="match status" value="1"/>
</dbReference>
<dbReference type="GeneID" id="9682485"/>
<feature type="domain" description="Cyclic nucleotide-binding" evidence="2">
    <location>
        <begin position="263"/>
        <end position="351"/>
    </location>
</feature>
<accession>C1MN56</accession>
<evidence type="ECO:0000259" key="2">
    <source>
        <dbReference type="PROSITE" id="PS50042"/>
    </source>
</evidence>
<dbReference type="AlphaFoldDB" id="C1MN56"/>
<dbReference type="PROSITE" id="PS50042">
    <property type="entry name" value="CNMP_BINDING_3"/>
    <property type="match status" value="1"/>
</dbReference>